<dbReference type="PANTHER" id="PTHR37694">
    <property type="entry name" value="SLR8022 PROTEIN"/>
    <property type="match status" value="1"/>
</dbReference>
<dbReference type="PANTHER" id="PTHR37694:SF1">
    <property type="entry name" value="SLR8022 PROTEIN"/>
    <property type="match status" value="1"/>
</dbReference>
<dbReference type="SUPFAM" id="SSF51182">
    <property type="entry name" value="RmlC-like cupins"/>
    <property type="match status" value="1"/>
</dbReference>
<protein>
    <submittedName>
        <fullName evidence="2">Cupin</fullName>
    </submittedName>
</protein>
<dbReference type="KEGG" id="pcat:Pcatena_13720"/>
<keyword evidence="3" id="KW-1185">Reference proteome</keyword>
<evidence type="ECO:0000313" key="2">
    <source>
        <dbReference type="EMBL" id="BBH50785.1"/>
    </source>
</evidence>
<dbReference type="RefSeq" id="WP_126422892.1">
    <property type="nucleotide sequence ID" value="NZ_AP019367.1"/>
</dbReference>
<dbReference type="OrthoDB" id="1121052at2"/>
<dbReference type="CDD" id="cd02230">
    <property type="entry name" value="cupin_HP0902-like"/>
    <property type="match status" value="1"/>
</dbReference>
<evidence type="ECO:0000259" key="1">
    <source>
        <dbReference type="Pfam" id="PF07883"/>
    </source>
</evidence>
<dbReference type="InterPro" id="IPR014710">
    <property type="entry name" value="RmlC-like_jellyroll"/>
</dbReference>
<proteinExistence type="predicted"/>
<dbReference type="InterPro" id="IPR011051">
    <property type="entry name" value="RmlC_Cupin_sf"/>
</dbReference>
<evidence type="ECO:0000313" key="3">
    <source>
        <dbReference type="Proteomes" id="UP000273154"/>
    </source>
</evidence>
<sequence>MAEELIKNVEKEQVFALARLVDVEEGQVVSRTLSQMPGCKITVFAIDADEGMASHAAGGDALVTVLEGTGEITINGAPHQLGAGESIVIPAGAPHAVRGVTAFKMLLVVVLPA</sequence>
<dbReference type="EMBL" id="AP019367">
    <property type="protein sequence ID" value="BBH50785.1"/>
    <property type="molecule type" value="Genomic_DNA"/>
</dbReference>
<gene>
    <name evidence="2" type="ORF">Pcatena_13720</name>
</gene>
<accession>A0A3G9KB27</accession>
<reference evidence="3" key="1">
    <citation type="submission" date="2018-11" db="EMBL/GenBank/DDBJ databases">
        <title>Comparative genomics of Parolsenella catena and Libanicoccus massiliensis: Reclassification of Libanicoccus massiliensis as Parolsenella massiliensis comb. nov.</title>
        <authorList>
            <person name="Sakamoto M."/>
            <person name="Ikeyama N."/>
            <person name="Murakami T."/>
            <person name="Mori H."/>
            <person name="Yuki M."/>
            <person name="Ohkuma M."/>
        </authorList>
    </citation>
    <scope>NUCLEOTIDE SEQUENCE [LARGE SCALE GENOMIC DNA]</scope>
    <source>
        <strain evidence="3">JCM 31932</strain>
    </source>
</reference>
<dbReference type="Proteomes" id="UP000273154">
    <property type="component" value="Chromosome"/>
</dbReference>
<dbReference type="Pfam" id="PF07883">
    <property type="entry name" value="Cupin_2"/>
    <property type="match status" value="1"/>
</dbReference>
<dbReference type="AlphaFoldDB" id="A0A3G9KB27"/>
<name>A0A3G9KB27_9ACTN</name>
<organism evidence="2 3">
    <name type="scientific">Parolsenella catena</name>
    <dbReference type="NCBI Taxonomy" id="2003188"/>
    <lineage>
        <taxon>Bacteria</taxon>
        <taxon>Bacillati</taxon>
        <taxon>Actinomycetota</taxon>
        <taxon>Coriobacteriia</taxon>
        <taxon>Coriobacteriales</taxon>
        <taxon>Atopobiaceae</taxon>
        <taxon>Parolsenella</taxon>
    </lineage>
</organism>
<feature type="domain" description="Cupin type-2" evidence="1">
    <location>
        <begin position="51"/>
        <end position="108"/>
    </location>
</feature>
<dbReference type="GeneID" id="88849510"/>
<dbReference type="InterPro" id="IPR013096">
    <property type="entry name" value="Cupin_2"/>
</dbReference>
<dbReference type="Gene3D" id="2.60.120.10">
    <property type="entry name" value="Jelly Rolls"/>
    <property type="match status" value="1"/>
</dbReference>